<dbReference type="EMBL" id="CAJNRF010016620">
    <property type="protein sequence ID" value="CAF2208253.1"/>
    <property type="molecule type" value="Genomic_DNA"/>
</dbReference>
<dbReference type="EMBL" id="CAJOBI010003601">
    <property type="protein sequence ID" value="CAF3974545.1"/>
    <property type="molecule type" value="Genomic_DNA"/>
</dbReference>
<sequence>MFKLIVIISILATSILVTNINGFLFSHKEKCQISEYKGGKDFSGEKIMANKSFVPYLKSIGAVAKGCKVRVHVTDSYKQLKTPTEYVLASQMPLALGRGIHFDLQSPKGSTVCNKLCMTTGSWKTFPETACFIDNVQKKGVKFTEPNLLHDGYASKLTTSDLEALKVAAHKLCAPKTKNTKS</sequence>
<proteinExistence type="predicted"/>
<evidence type="ECO:0000313" key="7">
    <source>
        <dbReference type="EMBL" id="CAF3974545.1"/>
    </source>
</evidence>
<dbReference type="AlphaFoldDB" id="A0A820CX26"/>
<dbReference type="Proteomes" id="UP000681967">
    <property type="component" value="Unassembled WGS sequence"/>
</dbReference>
<dbReference type="EMBL" id="CAJNRG010015946">
    <property type="protein sequence ID" value="CAF2188434.1"/>
    <property type="molecule type" value="Genomic_DNA"/>
</dbReference>
<dbReference type="Proteomes" id="UP000676336">
    <property type="component" value="Unassembled WGS sequence"/>
</dbReference>
<keyword evidence="11" id="KW-1185">Reference proteome</keyword>
<reference evidence="9" key="1">
    <citation type="submission" date="2021-02" db="EMBL/GenBank/DDBJ databases">
        <authorList>
            <person name="Nowell W R."/>
        </authorList>
    </citation>
    <scope>NUCLEOTIDE SEQUENCE</scope>
</reference>
<evidence type="ECO:0000313" key="3">
    <source>
        <dbReference type="EMBL" id="CAF2056723.1"/>
    </source>
</evidence>
<dbReference type="EMBL" id="CAJOBH010004875">
    <property type="protein sequence ID" value="CAF4005762.1"/>
    <property type="molecule type" value="Genomic_DNA"/>
</dbReference>
<dbReference type="OrthoDB" id="9976078at2759"/>
<accession>A0A820CX26</accession>
<dbReference type="EMBL" id="CAJNOV010006280">
    <property type="protein sequence ID" value="CAF1241578.1"/>
    <property type="molecule type" value="Genomic_DNA"/>
</dbReference>
<dbReference type="Proteomes" id="UP000663887">
    <property type="component" value="Unassembled WGS sequence"/>
</dbReference>
<evidence type="ECO:0000313" key="9">
    <source>
        <dbReference type="EMBL" id="CAF4213710.1"/>
    </source>
</evidence>
<evidence type="ECO:0000313" key="1">
    <source>
        <dbReference type="EMBL" id="CAF1241578.1"/>
    </source>
</evidence>
<dbReference type="Proteomes" id="UP000663866">
    <property type="component" value="Unassembled WGS sequence"/>
</dbReference>
<comment type="caution">
    <text evidence="9">The sequence shown here is derived from an EMBL/GenBank/DDBJ whole genome shotgun (WGS) entry which is preliminary data.</text>
</comment>
<dbReference type="EMBL" id="CAJOBG010007332">
    <property type="protein sequence ID" value="CAF4213710.1"/>
    <property type="molecule type" value="Genomic_DNA"/>
</dbReference>
<evidence type="ECO:0000313" key="2">
    <source>
        <dbReference type="EMBL" id="CAF1536548.1"/>
    </source>
</evidence>
<organism evidence="9 11">
    <name type="scientific">Rotaria magnacalcarata</name>
    <dbReference type="NCBI Taxonomy" id="392030"/>
    <lineage>
        <taxon>Eukaryota</taxon>
        <taxon>Metazoa</taxon>
        <taxon>Spiralia</taxon>
        <taxon>Gnathifera</taxon>
        <taxon>Rotifera</taxon>
        <taxon>Eurotatoria</taxon>
        <taxon>Bdelloidea</taxon>
        <taxon>Philodinida</taxon>
        <taxon>Philodinidae</taxon>
        <taxon>Rotaria</taxon>
    </lineage>
</organism>
<dbReference type="Proteomes" id="UP000663856">
    <property type="component" value="Unassembled WGS sequence"/>
</dbReference>
<evidence type="ECO:0000313" key="11">
    <source>
        <dbReference type="Proteomes" id="UP000663866"/>
    </source>
</evidence>
<dbReference type="EMBL" id="CAJNOW010008399">
    <property type="protein sequence ID" value="CAF1536548.1"/>
    <property type="molecule type" value="Genomic_DNA"/>
</dbReference>
<evidence type="ECO:0000313" key="10">
    <source>
        <dbReference type="EMBL" id="CAF4246017.1"/>
    </source>
</evidence>
<dbReference type="Proteomes" id="UP000663824">
    <property type="component" value="Unassembled WGS sequence"/>
</dbReference>
<dbReference type="EMBL" id="CAJOBF010008001">
    <property type="protein sequence ID" value="CAF4246017.1"/>
    <property type="molecule type" value="Genomic_DNA"/>
</dbReference>
<name>A0A820CX26_9BILA</name>
<dbReference type="EMBL" id="CAJNRE010006571">
    <property type="protein sequence ID" value="CAF2056723.1"/>
    <property type="molecule type" value="Genomic_DNA"/>
</dbReference>
<dbReference type="EMBL" id="CAJOBJ010003374">
    <property type="protein sequence ID" value="CAF3963238.1"/>
    <property type="molecule type" value="Genomic_DNA"/>
</dbReference>
<dbReference type="Proteomes" id="UP000663834">
    <property type="component" value="Unassembled WGS sequence"/>
</dbReference>
<evidence type="ECO:0000313" key="4">
    <source>
        <dbReference type="EMBL" id="CAF2188434.1"/>
    </source>
</evidence>
<evidence type="ECO:0000313" key="5">
    <source>
        <dbReference type="EMBL" id="CAF2208253.1"/>
    </source>
</evidence>
<dbReference type="Proteomes" id="UP000663842">
    <property type="component" value="Unassembled WGS sequence"/>
</dbReference>
<gene>
    <name evidence="8" type="ORF">BYL167_LOCUS13938</name>
    <name evidence="1" type="ORF">CJN711_LOCUS14022</name>
    <name evidence="6" type="ORF">GIL414_LOCUS9743</name>
    <name evidence="2" type="ORF">KQP761_LOCUS16670</name>
    <name evidence="3" type="ORF">MBJ925_LOCUS14144</name>
    <name evidence="9" type="ORF">OVN521_LOCUS27051</name>
    <name evidence="7" type="ORF">SMN809_LOCUS10511</name>
    <name evidence="10" type="ORF">UXM345_LOCUS30456</name>
    <name evidence="5" type="ORF">WKI299_LOCUS34866</name>
    <name evidence="4" type="ORF">XDN619_LOCUS32154</name>
</gene>
<evidence type="ECO:0000313" key="8">
    <source>
        <dbReference type="EMBL" id="CAF4005762.1"/>
    </source>
</evidence>
<dbReference type="Proteomes" id="UP000663855">
    <property type="component" value="Unassembled WGS sequence"/>
</dbReference>
<protein>
    <submittedName>
        <fullName evidence="9">Uncharacterized protein</fullName>
    </submittedName>
</protein>
<evidence type="ECO:0000313" key="6">
    <source>
        <dbReference type="EMBL" id="CAF3963238.1"/>
    </source>
</evidence>
<dbReference type="Proteomes" id="UP000681720">
    <property type="component" value="Unassembled WGS sequence"/>
</dbReference>